<dbReference type="PANTHER" id="PTHR12138:SF75">
    <property type="entry name" value="SECRETED PROTEIN"/>
    <property type="match status" value="1"/>
</dbReference>
<dbReference type="Proteomes" id="UP000694414">
    <property type="component" value="Unplaced"/>
</dbReference>
<proteinExistence type="predicted"/>
<organism evidence="2 3">
    <name type="scientific">Prolemur simus</name>
    <name type="common">Greater bamboo lemur</name>
    <name type="synonym">Hapalemur simus</name>
    <dbReference type="NCBI Taxonomy" id="1328070"/>
    <lineage>
        <taxon>Eukaryota</taxon>
        <taxon>Metazoa</taxon>
        <taxon>Chordata</taxon>
        <taxon>Craniata</taxon>
        <taxon>Vertebrata</taxon>
        <taxon>Euteleostomi</taxon>
        <taxon>Mammalia</taxon>
        <taxon>Eutheria</taxon>
        <taxon>Euarchontoglires</taxon>
        <taxon>Primates</taxon>
        <taxon>Strepsirrhini</taxon>
        <taxon>Lemuriformes</taxon>
        <taxon>Lemuridae</taxon>
        <taxon>Prolemur</taxon>
    </lineage>
</organism>
<sequence length="121" mass="13188">MYSFCCTAIVFISSILVLIISRFFSFFIFIFWIQGLALSHRLEYSGITIAHCNLKLLGSGHPSASASCVAGTIGAHHDAQLIFLFFVETGSHSCSGWSQTPSLKRSILPPPQSPKVLGLQI</sequence>
<feature type="transmembrane region" description="Helical" evidence="1">
    <location>
        <begin position="6"/>
        <end position="33"/>
    </location>
</feature>
<evidence type="ECO:0000313" key="2">
    <source>
        <dbReference type="Ensembl" id="ENSPSMP00000000132.1"/>
    </source>
</evidence>
<keyword evidence="1" id="KW-0472">Membrane</keyword>
<protein>
    <submittedName>
        <fullName evidence="2">Uncharacterized protein</fullName>
    </submittedName>
</protein>
<keyword evidence="1" id="KW-0812">Transmembrane</keyword>
<reference evidence="2" key="2">
    <citation type="submission" date="2025-09" db="UniProtKB">
        <authorList>
            <consortium name="Ensembl"/>
        </authorList>
    </citation>
    <scope>IDENTIFICATION</scope>
</reference>
<dbReference type="Ensembl" id="ENSPSMT00000000158.1">
    <property type="protein sequence ID" value="ENSPSMP00000000132.1"/>
    <property type="gene ID" value="ENSPSMG00000000140.1"/>
</dbReference>
<keyword evidence="3" id="KW-1185">Reference proteome</keyword>
<name>A0A8C8YFE5_PROSS</name>
<dbReference type="PANTHER" id="PTHR12138">
    <property type="entry name" value="PRIMATE-EXPANDED PROTEIN FAMILY"/>
    <property type="match status" value="1"/>
</dbReference>
<evidence type="ECO:0000313" key="3">
    <source>
        <dbReference type="Proteomes" id="UP000694414"/>
    </source>
</evidence>
<keyword evidence="1" id="KW-1133">Transmembrane helix</keyword>
<accession>A0A8C8YFE5</accession>
<evidence type="ECO:0000256" key="1">
    <source>
        <dbReference type="SAM" id="Phobius"/>
    </source>
</evidence>
<dbReference type="AlphaFoldDB" id="A0A8C8YFE5"/>
<dbReference type="GeneTree" id="ENSGT01150000286943"/>
<reference evidence="2" key="1">
    <citation type="submission" date="2025-08" db="UniProtKB">
        <authorList>
            <consortium name="Ensembl"/>
        </authorList>
    </citation>
    <scope>IDENTIFICATION</scope>
</reference>